<dbReference type="Pfam" id="PF02535">
    <property type="entry name" value="Zip"/>
    <property type="match status" value="1"/>
</dbReference>
<evidence type="ECO:0000256" key="2">
    <source>
        <dbReference type="ARBA" id="ARBA00006939"/>
    </source>
</evidence>
<dbReference type="AlphaFoldDB" id="A0A0L0GDE6"/>
<dbReference type="GO" id="GO:0005385">
    <property type="term" value="F:zinc ion transmembrane transporter activity"/>
    <property type="evidence" value="ECO:0007669"/>
    <property type="project" value="TreeGrafter"/>
</dbReference>
<evidence type="ECO:0000256" key="1">
    <source>
        <dbReference type="ARBA" id="ARBA00004141"/>
    </source>
</evidence>
<evidence type="ECO:0000313" key="8">
    <source>
        <dbReference type="EMBL" id="KNC86273.1"/>
    </source>
</evidence>
<dbReference type="GO" id="GO:0005886">
    <property type="term" value="C:plasma membrane"/>
    <property type="evidence" value="ECO:0007669"/>
    <property type="project" value="TreeGrafter"/>
</dbReference>
<dbReference type="InterPro" id="IPR050799">
    <property type="entry name" value="ZIP_Transporter"/>
</dbReference>
<dbReference type="PANTHER" id="PTHR12191">
    <property type="entry name" value="SOLUTE CARRIER FAMILY 39"/>
    <property type="match status" value="1"/>
</dbReference>
<keyword evidence="9" id="KW-1185">Reference proteome</keyword>
<reference evidence="8 9" key="1">
    <citation type="submission" date="2011-02" db="EMBL/GenBank/DDBJ databases">
        <title>The Genome Sequence of Sphaeroforma arctica JP610.</title>
        <authorList>
            <consortium name="The Broad Institute Genome Sequencing Platform"/>
            <person name="Russ C."/>
            <person name="Cuomo C."/>
            <person name="Young S.K."/>
            <person name="Zeng Q."/>
            <person name="Gargeya S."/>
            <person name="Alvarado L."/>
            <person name="Berlin A."/>
            <person name="Chapman S.B."/>
            <person name="Chen Z."/>
            <person name="Freedman E."/>
            <person name="Gellesch M."/>
            <person name="Goldberg J."/>
            <person name="Griggs A."/>
            <person name="Gujja S."/>
            <person name="Heilman E."/>
            <person name="Heiman D."/>
            <person name="Howarth C."/>
            <person name="Mehta T."/>
            <person name="Neiman D."/>
            <person name="Pearson M."/>
            <person name="Roberts A."/>
            <person name="Saif S."/>
            <person name="Shea T."/>
            <person name="Shenoy N."/>
            <person name="Sisk P."/>
            <person name="Stolte C."/>
            <person name="Sykes S."/>
            <person name="White J."/>
            <person name="Yandava C."/>
            <person name="Burger G."/>
            <person name="Gray M.W."/>
            <person name="Holland P.W.H."/>
            <person name="King N."/>
            <person name="Lang F.B.F."/>
            <person name="Roger A.J."/>
            <person name="Ruiz-Trillo I."/>
            <person name="Haas B."/>
            <person name="Nusbaum C."/>
            <person name="Birren B."/>
        </authorList>
    </citation>
    <scope>NUCLEOTIDE SEQUENCE [LARGE SCALE GENOMIC DNA]</scope>
    <source>
        <strain evidence="8 9">JP610</strain>
    </source>
</reference>
<evidence type="ECO:0000256" key="6">
    <source>
        <dbReference type="SAM" id="MobiDB-lite"/>
    </source>
</evidence>
<dbReference type="GeneID" id="25902099"/>
<protein>
    <submittedName>
        <fullName evidence="8">Uncharacterized protein</fullName>
    </submittedName>
</protein>
<dbReference type="Gene3D" id="2.170.300.10">
    <property type="entry name" value="Tie2 ligand-binding domain superfamily"/>
    <property type="match status" value="1"/>
</dbReference>
<dbReference type="EMBL" id="KQ241660">
    <property type="protein sequence ID" value="KNC86273.1"/>
    <property type="molecule type" value="Genomic_DNA"/>
</dbReference>
<dbReference type="GO" id="GO:0071578">
    <property type="term" value="P:zinc ion import across plasma membrane"/>
    <property type="evidence" value="ECO:0007669"/>
    <property type="project" value="TreeGrafter"/>
</dbReference>
<dbReference type="GO" id="GO:0030003">
    <property type="term" value="P:intracellular monoatomic cation homeostasis"/>
    <property type="evidence" value="ECO:0007669"/>
    <property type="project" value="TreeGrafter"/>
</dbReference>
<evidence type="ECO:0000256" key="5">
    <source>
        <dbReference type="ARBA" id="ARBA00023136"/>
    </source>
</evidence>
<dbReference type="GO" id="GO:0140410">
    <property type="term" value="F:monoatomic cation:bicarbonate symporter activity"/>
    <property type="evidence" value="ECO:0007669"/>
    <property type="project" value="TreeGrafter"/>
</dbReference>
<organism evidence="8 9">
    <name type="scientific">Sphaeroforma arctica JP610</name>
    <dbReference type="NCBI Taxonomy" id="667725"/>
    <lineage>
        <taxon>Eukaryota</taxon>
        <taxon>Ichthyosporea</taxon>
        <taxon>Ichthyophonida</taxon>
        <taxon>Sphaeroforma</taxon>
    </lineage>
</organism>
<comment type="subcellular location">
    <subcellularLocation>
        <location evidence="1">Membrane</location>
        <topology evidence="1">Multi-pass membrane protein</topology>
    </subcellularLocation>
</comment>
<evidence type="ECO:0000256" key="3">
    <source>
        <dbReference type="ARBA" id="ARBA00022692"/>
    </source>
</evidence>
<dbReference type="STRING" id="667725.A0A0L0GDE6"/>
<keyword evidence="5 7" id="KW-0472">Membrane</keyword>
<evidence type="ECO:0000256" key="4">
    <source>
        <dbReference type="ARBA" id="ARBA00022989"/>
    </source>
</evidence>
<gene>
    <name evidence="8" type="ORF">SARC_01595</name>
</gene>
<evidence type="ECO:0000313" key="9">
    <source>
        <dbReference type="Proteomes" id="UP000054560"/>
    </source>
</evidence>
<evidence type="ECO:0000256" key="7">
    <source>
        <dbReference type="SAM" id="Phobius"/>
    </source>
</evidence>
<dbReference type="Proteomes" id="UP000054560">
    <property type="component" value="Unassembled WGS sequence"/>
</dbReference>
<feature type="transmembrane region" description="Helical" evidence="7">
    <location>
        <begin position="345"/>
        <end position="366"/>
    </location>
</feature>
<name>A0A0L0GDE6_9EUKA</name>
<accession>A0A0L0GDE6</accession>
<proteinExistence type="inferred from homology"/>
<sequence>MFQPYGVLQGLCSLSSNAPTAVILLTNISIAQTTIPVCSGHGELSAQDICVCEIGYSITSDGLGCTAEGDDDADHDHNHDHEEECSGYGHMHDGECHCSAGYSSVNSNGTACELILEPEYFMDMLIEKYFNTTTNRIYADGIDKLIDSLGTATTVAADDKSCSGNGHWDNTECHCDSGYTLSEDGRQCTASSRRRQTTEEVVTPCLNGQSLFKLYQIDMDEGATELQFSANFSPAIVQMIESGACTVSTVATDDTDSTDAPSKGQAYLYAMVSVFIISLTSLGGVMVIPAVLKAPKTAKWVLMALVALAVGVLLGDAVLHLLPIALGVHVHSDDGGLVVLSGNEVVYRTITVCAGLFFFVVLEGILDGAGLGQHGHSHEGISPEDMVDLGMKMQEEELITDAGLESGHTHETTHEPATSGNDSDSSDLSDRVKVTNTIDGDRIQIEKDVKPIGGADGYDSVKINKDTDEKVDILNIYYITR</sequence>
<feature type="transmembrane region" description="Helical" evidence="7">
    <location>
        <begin position="300"/>
        <end position="325"/>
    </location>
</feature>
<comment type="similarity">
    <text evidence="2">Belongs to the ZIP transporter (TC 2.A.5) family.</text>
</comment>
<keyword evidence="3 7" id="KW-0812">Transmembrane</keyword>
<dbReference type="eggNOG" id="KOG2693">
    <property type="taxonomic scope" value="Eukaryota"/>
</dbReference>
<feature type="region of interest" description="Disordered" evidence="6">
    <location>
        <begin position="407"/>
        <end position="430"/>
    </location>
</feature>
<keyword evidence="4 7" id="KW-1133">Transmembrane helix</keyword>
<dbReference type="InterPro" id="IPR003689">
    <property type="entry name" value="ZIP"/>
</dbReference>
<dbReference type="RefSeq" id="XP_014160175.1">
    <property type="nucleotide sequence ID" value="XM_014304700.1"/>
</dbReference>
<dbReference type="PANTHER" id="PTHR12191:SF37">
    <property type="entry name" value="ZINC TRANSPORTER FOI"/>
    <property type="match status" value="1"/>
</dbReference>
<feature type="transmembrane region" description="Helical" evidence="7">
    <location>
        <begin position="266"/>
        <end position="288"/>
    </location>
</feature>